<protein>
    <submittedName>
        <fullName evidence="3">JNK1/MAPK8-associated membrane protein-like</fullName>
    </submittedName>
</protein>
<feature type="transmembrane region" description="Helical" evidence="1">
    <location>
        <begin position="109"/>
        <end position="130"/>
    </location>
</feature>
<organism evidence="2 3">
    <name type="scientific">Saccoglossus kowalevskii</name>
    <name type="common">Acorn worm</name>
    <dbReference type="NCBI Taxonomy" id="10224"/>
    <lineage>
        <taxon>Eukaryota</taxon>
        <taxon>Metazoa</taxon>
        <taxon>Hemichordata</taxon>
        <taxon>Enteropneusta</taxon>
        <taxon>Harrimaniidae</taxon>
        <taxon>Saccoglossus</taxon>
    </lineage>
</organism>
<dbReference type="InterPro" id="IPR008485">
    <property type="entry name" value="JAMP"/>
</dbReference>
<evidence type="ECO:0000313" key="2">
    <source>
        <dbReference type="Proteomes" id="UP000694865"/>
    </source>
</evidence>
<feature type="transmembrane region" description="Helical" evidence="1">
    <location>
        <begin position="231"/>
        <end position="248"/>
    </location>
</feature>
<feature type="transmembrane region" description="Helical" evidence="1">
    <location>
        <begin position="80"/>
        <end position="97"/>
    </location>
</feature>
<feature type="transmembrane region" description="Helical" evidence="1">
    <location>
        <begin position="268"/>
        <end position="285"/>
    </location>
</feature>
<proteinExistence type="predicted"/>
<gene>
    <name evidence="3" type="primary">LOC100374919</name>
</gene>
<keyword evidence="2" id="KW-1185">Reference proteome</keyword>
<dbReference type="Pfam" id="PF05571">
    <property type="entry name" value="JAMP"/>
    <property type="match status" value="1"/>
</dbReference>
<name>A0ABM0M6Z9_SACKO</name>
<dbReference type="PANTHER" id="PTHR12740:SF4">
    <property type="entry name" value="JNK1_MAPK8-ASSOCIATED MEMBRANE PROTEIN"/>
    <property type="match status" value="1"/>
</dbReference>
<reference evidence="3" key="1">
    <citation type="submission" date="2025-08" db="UniProtKB">
        <authorList>
            <consortium name="RefSeq"/>
        </authorList>
    </citation>
    <scope>IDENTIFICATION</scope>
    <source>
        <tissue evidence="3">Testes</tissue>
    </source>
</reference>
<feature type="transmembrane region" description="Helical" evidence="1">
    <location>
        <begin position="208"/>
        <end position="225"/>
    </location>
</feature>
<accession>A0ABM0M6Z9</accession>
<keyword evidence="1" id="KW-0812">Transmembrane</keyword>
<dbReference type="RefSeq" id="XP_006815790.1">
    <property type="nucleotide sequence ID" value="XM_006815727.1"/>
</dbReference>
<evidence type="ECO:0000313" key="3">
    <source>
        <dbReference type="RefSeq" id="XP_006815790.1"/>
    </source>
</evidence>
<feature type="transmembrane region" description="Helical" evidence="1">
    <location>
        <begin position="174"/>
        <end position="196"/>
    </location>
</feature>
<feature type="transmembrane region" description="Helical" evidence="1">
    <location>
        <begin position="291"/>
        <end position="310"/>
    </location>
</feature>
<evidence type="ECO:0000256" key="1">
    <source>
        <dbReference type="SAM" id="Phobius"/>
    </source>
</evidence>
<dbReference type="Proteomes" id="UP000694865">
    <property type="component" value="Unplaced"/>
</dbReference>
<dbReference type="GeneID" id="100374919"/>
<sequence>MSFQLRQEQFPYDEVITEIFPNIKSCPGSYCGRIESDTVFEHCGENDTVFGPCGPCPWGETTNGSSICTPCTDSPTFYDWLYLGFMALLALVLNWFFIEYFAKQKKRAIILHISALLECSLAAIATLLLLDPIGSFQIRSCTVTGLSDWYTMLFNPKPGYTTTLHCTHEAVYPLYTIVFIYYAFDLVCLMFVRPLLATKLCTGFGKPSIYAALYFLPILTVTQAVGAGLIYYSFPYIIVIASLLTSALHFAKKEIESFKDLVKKPQNIVILLGHWLIHAYGIIAITQLEDLVLHASLLALVPVPAVFYLITVKFTDPTKIQTYSI</sequence>
<dbReference type="PANTHER" id="PTHR12740">
    <property type="entry name" value="JNK1/MAPK8-ASSOCIATED MEMBRANE PROTEIN"/>
    <property type="match status" value="1"/>
</dbReference>
<keyword evidence="1" id="KW-1133">Transmembrane helix</keyword>
<keyword evidence="1" id="KW-0472">Membrane</keyword>